<dbReference type="InterPro" id="IPR020458">
    <property type="entry name" value="Znf_DskA_TraR_CS"/>
</dbReference>
<evidence type="ECO:0000256" key="1">
    <source>
        <dbReference type="ARBA" id="ARBA00022723"/>
    </source>
</evidence>
<sequence length="117" mass="13360">MNKKDAANFKKILIQKRTELLNKVNNAQKELDSSSEENVGDEIDTASQNSQKEMYFELAANDKITLDTINDAIAKVERGTFGKCECCGENITLERLKAIPWSRYCIKCQEEAERPRK</sequence>
<dbReference type="Pfam" id="PF21157">
    <property type="entry name" value="DksA_N"/>
    <property type="match status" value="1"/>
</dbReference>
<organism evidence="8 9">
    <name type="scientific">Endomicrobium proavitum</name>
    <dbReference type="NCBI Taxonomy" id="1408281"/>
    <lineage>
        <taxon>Bacteria</taxon>
        <taxon>Pseudomonadati</taxon>
        <taxon>Elusimicrobiota</taxon>
        <taxon>Endomicrobiia</taxon>
        <taxon>Endomicrobiales</taxon>
        <taxon>Endomicrobiaceae</taxon>
        <taxon>Endomicrobium</taxon>
    </lineage>
</organism>
<feature type="zinc finger region" description="dksA C4-type" evidence="4">
    <location>
        <begin position="84"/>
        <end position="108"/>
    </location>
</feature>
<dbReference type="Proteomes" id="UP000035337">
    <property type="component" value="Chromosome"/>
</dbReference>
<dbReference type="KEGG" id="epo:Epro_0412"/>
<feature type="domain" description="Zinc finger DksA/TraR C4-type" evidence="6">
    <location>
        <begin position="79"/>
        <end position="114"/>
    </location>
</feature>
<evidence type="ECO:0000256" key="4">
    <source>
        <dbReference type="PROSITE-ProRule" id="PRU00510"/>
    </source>
</evidence>
<evidence type="ECO:0000256" key="5">
    <source>
        <dbReference type="SAM" id="Coils"/>
    </source>
</evidence>
<feature type="domain" description="DnaK suppressor protein DksA N-terminal" evidence="7">
    <location>
        <begin position="7"/>
        <end position="62"/>
    </location>
</feature>
<keyword evidence="1" id="KW-0479">Metal-binding</keyword>
<dbReference type="OrthoDB" id="9811543at2"/>
<dbReference type="Gene3D" id="1.20.120.910">
    <property type="entry name" value="DksA, coiled-coil domain"/>
    <property type="match status" value="1"/>
</dbReference>
<reference evidence="8 9" key="1">
    <citation type="submission" date="2014-09" db="EMBL/GenBank/DDBJ databases">
        <title>Complete genome sequence of Endomicrobium proavitum.</title>
        <authorList>
            <person name="Zheng H."/>
        </authorList>
    </citation>
    <scope>NUCLEOTIDE SEQUENCE [LARGE SCALE GENOMIC DNA]</scope>
    <source>
        <strain evidence="8 9">Rsa215</strain>
    </source>
</reference>
<dbReference type="GO" id="GO:0008270">
    <property type="term" value="F:zinc ion binding"/>
    <property type="evidence" value="ECO:0007669"/>
    <property type="project" value="UniProtKB-KW"/>
</dbReference>
<evidence type="ECO:0000313" key="8">
    <source>
        <dbReference type="EMBL" id="AKL97791.1"/>
    </source>
</evidence>
<dbReference type="InterPro" id="IPR048489">
    <property type="entry name" value="DksA_N"/>
</dbReference>
<dbReference type="PANTHER" id="PTHR33823">
    <property type="entry name" value="RNA POLYMERASE-BINDING TRANSCRIPTION FACTOR DKSA-RELATED"/>
    <property type="match status" value="1"/>
</dbReference>
<keyword evidence="2" id="KW-0863">Zinc-finger</keyword>
<keyword evidence="9" id="KW-1185">Reference proteome</keyword>
<dbReference type="Pfam" id="PF01258">
    <property type="entry name" value="zf-dskA_traR"/>
    <property type="match status" value="1"/>
</dbReference>
<dbReference type="InterPro" id="IPR037187">
    <property type="entry name" value="DnaK_N"/>
</dbReference>
<evidence type="ECO:0000259" key="6">
    <source>
        <dbReference type="Pfam" id="PF01258"/>
    </source>
</evidence>
<protein>
    <submittedName>
        <fullName evidence="8">DNA-binding transcriptional regulator of rRNA transcription, DnaK suppressor protein</fullName>
    </submittedName>
</protein>
<dbReference type="AlphaFoldDB" id="A0A0G3WGI4"/>
<evidence type="ECO:0000256" key="3">
    <source>
        <dbReference type="ARBA" id="ARBA00022833"/>
    </source>
</evidence>
<keyword evidence="3" id="KW-0862">Zinc</keyword>
<dbReference type="PROSITE" id="PS51128">
    <property type="entry name" value="ZF_DKSA_2"/>
    <property type="match status" value="1"/>
</dbReference>
<dbReference type="STRING" id="1408281.Epro_0412"/>
<dbReference type="GO" id="GO:0003677">
    <property type="term" value="F:DNA binding"/>
    <property type="evidence" value="ECO:0007669"/>
    <property type="project" value="UniProtKB-KW"/>
</dbReference>
<gene>
    <name evidence="8" type="primary">dksA</name>
    <name evidence="8" type="ORF">Epro_0412</name>
</gene>
<dbReference type="PROSITE" id="PS01102">
    <property type="entry name" value="ZF_DKSA_1"/>
    <property type="match status" value="1"/>
</dbReference>
<feature type="coiled-coil region" evidence="5">
    <location>
        <begin position="10"/>
        <end position="37"/>
    </location>
</feature>
<evidence type="ECO:0000313" key="9">
    <source>
        <dbReference type="Proteomes" id="UP000035337"/>
    </source>
</evidence>
<keyword evidence="8" id="KW-0238">DNA-binding</keyword>
<dbReference type="PANTHER" id="PTHR33823:SF4">
    <property type="entry name" value="GENERAL STRESS PROTEIN 16O"/>
    <property type="match status" value="1"/>
</dbReference>
<accession>A0A0G3WGI4</accession>
<proteinExistence type="predicted"/>
<evidence type="ECO:0000259" key="7">
    <source>
        <dbReference type="Pfam" id="PF21157"/>
    </source>
</evidence>
<evidence type="ECO:0000256" key="2">
    <source>
        <dbReference type="ARBA" id="ARBA00022771"/>
    </source>
</evidence>
<dbReference type="InterPro" id="IPR000962">
    <property type="entry name" value="Znf_DskA_TraR"/>
</dbReference>
<name>A0A0G3WGI4_9BACT</name>
<dbReference type="SUPFAM" id="SSF57716">
    <property type="entry name" value="Glucocorticoid receptor-like (DNA-binding domain)"/>
    <property type="match status" value="1"/>
</dbReference>
<dbReference type="RefSeq" id="WP_052570149.1">
    <property type="nucleotide sequence ID" value="NZ_CP009498.1"/>
</dbReference>
<keyword evidence="5" id="KW-0175">Coiled coil</keyword>
<dbReference type="EMBL" id="CP009498">
    <property type="protein sequence ID" value="AKL97791.1"/>
    <property type="molecule type" value="Genomic_DNA"/>
</dbReference>
<dbReference type="SUPFAM" id="SSF109635">
    <property type="entry name" value="DnaK suppressor protein DksA, alpha-hairpin domain"/>
    <property type="match status" value="1"/>
</dbReference>